<organism evidence="3 4">
    <name type="scientific">Coemansia spiralis</name>
    <dbReference type="NCBI Taxonomy" id="417178"/>
    <lineage>
        <taxon>Eukaryota</taxon>
        <taxon>Fungi</taxon>
        <taxon>Fungi incertae sedis</taxon>
        <taxon>Zoopagomycota</taxon>
        <taxon>Kickxellomycotina</taxon>
        <taxon>Kickxellomycetes</taxon>
        <taxon>Kickxellales</taxon>
        <taxon>Kickxellaceae</taxon>
        <taxon>Coemansia</taxon>
    </lineage>
</organism>
<evidence type="ECO:0000313" key="3">
    <source>
        <dbReference type="EMBL" id="KAJ2680776.1"/>
    </source>
</evidence>
<feature type="compositionally biased region" description="Basic and acidic residues" evidence="1">
    <location>
        <begin position="40"/>
        <end position="50"/>
    </location>
</feature>
<feature type="region of interest" description="Disordered" evidence="1">
    <location>
        <begin position="1"/>
        <end position="71"/>
    </location>
</feature>
<dbReference type="AlphaFoldDB" id="A0A9W8GCA3"/>
<evidence type="ECO:0000256" key="1">
    <source>
        <dbReference type="SAM" id="MobiDB-lite"/>
    </source>
</evidence>
<proteinExistence type="predicted"/>
<keyword evidence="2" id="KW-0472">Membrane</keyword>
<evidence type="ECO:0000313" key="4">
    <source>
        <dbReference type="Proteomes" id="UP001151518"/>
    </source>
</evidence>
<dbReference type="Proteomes" id="UP001151518">
    <property type="component" value="Unassembled WGS sequence"/>
</dbReference>
<feature type="compositionally biased region" description="Low complexity" evidence="1">
    <location>
        <begin position="227"/>
        <end position="240"/>
    </location>
</feature>
<protein>
    <submittedName>
        <fullName evidence="3">Uncharacterized protein</fullName>
    </submittedName>
</protein>
<feature type="compositionally biased region" description="Low complexity" evidence="1">
    <location>
        <begin position="51"/>
        <end position="60"/>
    </location>
</feature>
<name>A0A9W8GCA3_9FUNG</name>
<gene>
    <name evidence="3" type="ORF">GGI25_000411</name>
</gene>
<evidence type="ECO:0000256" key="2">
    <source>
        <dbReference type="SAM" id="Phobius"/>
    </source>
</evidence>
<keyword evidence="2" id="KW-0812">Transmembrane</keyword>
<feature type="compositionally biased region" description="Polar residues" evidence="1">
    <location>
        <begin position="1"/>
        <end position="10"/>
    </location>
</feature>
<dbReference type="EMBL" id="JANBTW010000003">
    <property type="protein sequence ID" value="KAJ2680776.1"/>
    <property type="molecule type" value="Genomic_DNA"/>
</dbReference>
<keyword evidence="2" id="KW-1133">Transmembrane helix</keyword>
<feature type="region of interest" description="Disordered" evidence="1">
    <location>
        <begin position="227"/>
        <end position="281"/>
    </location>
</feature>
<reference evidence="3" key="1">
    <citation type="submission" date="2022-07" db="EMBL/GenBank/DDBJ databases">
        <title>Phylogenomic reconstructions and comparative analyses of Kickxellomycotina fungi.</title>
        <authorList>
            <person name="Reynolds N.K."/>
            <person name="Stajich J.E."/>
            <person name="Barry K."/>
            <person name="Grigoriev I.V."/>
            <person name="Crous P."/>
            <person name="Smith M.E."/>
        </authorList>
    </citation>
    <scope>NUCLEOTIDE SEQUENCE</scope>
    <source>
        <strain evidence="3">NRRL 3115</strain>
    </source>
</reference>
<dbReference type="OrthoDB" id="5581026at2759"/>
<feature type="compositionally biased region" description="Basic and acidic residues" evidence="1">
    <location>
        <begin position="12"/>
        <end position="27"/>
    </location>
</feature>
<feature type="region of interest" description="Disordered" evidence="1">
    <location>
        <begin position="120"/>
        <end position="152"/>
    </location>
</feature>
<sequence length="546" mass="60082">MSSPSSSNNHGWKKEDRLPLPRWEKAADGQPPVNFHSRSMAREQLRKHNEQQQQQQQQNQDKGGGVLADLSMLYGQQRKDMHTAFVPGPLDSISASAYVSGHLTPSDQWVAVGNESSGVISLTSSDNEEEPIDSVIDSNGSGSGKGKDAAYSGYPQNEWSAADHQGIDFQIPIDAQYKRNPLERQSEPLNMAQPASTRISEPSYNDLDEQQAVHLLRESVASLLSSGNSGSAVSSALSGLPPRSASGSWRRDSRNIYNQGGSDVQHRRTRSPSNLSKISEPCYHPSSALRKQFTTDFDHFSDIALSSAATPPHYYQHHYSHNQHKHDRLQIYQATEDQSGRRLATQLPTYEEFKQQRQQQHSLQEQLQEDQQHIFYCVPSSMRKRANTDDSASADATVPSVEKQRQFALHPLLAEPASGRGMLESSNISPADGRSPFASIRTVSPVIVDGASAFEQYEANIDADADADGVRRAQAEAALERTILCPIKSFGQFGAEYQLHTSWAKYTSYAIVGFGVGTLVGVGMLYFDMAANATPKATRTIPVSSF</sequence>
<accession>A0A9W8GCA3</accession>
<feature type="transmembrane region" description="Helical" evidence="2">
    <location>
        <begin position="506"/>
        <end position="527"/>
    </location>
</feature>
<comment type="caution">
    <text evidence="3">The sequence shown here is derived from an EMBL/GenBank/DDBJ whole genome shotgun (WGS) entry which is preliminary data.</text>
</comment>